<evidence type="ECO:0000313" key="3">
    <source>
        <dbReference type="Proteomes" id="UP000179129"/>
    </source>
</evidence>
<protein>
    <submittedName>
        <fullName evidence="2">Uncharacterized protein</fullName>
    </submittedName>
</protein>
<evidence type="ECO:0000256" key="1">
    <source>
        <dbReference type="SAM" id="SignalP"/>
    </source>
</evidence>
<feature type="chain" id="PRO_5009522740" evidence="1">
    <location>
        <begin position="24"/>
        <end position="324"/>
    </location>
</feature>
<reference evidence="2 3" key="1">
    <citation type="journal article" date="2016" name="Nat. Commun.">
        <title>Thousands of microbial genomes shed light on interconnected biogeochemical processes in an aquifer system.</title>
        <authorList>
            <person name="Anantharaman K."/>
            <person name="Brown C.T."/>
            <person name="Hug L.A."/>
            <person name="Sharon I."/>
            <person name="Castelle C.J."/>
            <person name="Probst A.J."/>
            <person name="Thomas B.C."/>
            <person name="Singh A."/>
            <person name="Wilkins M.J."/>
            <person name="Karaoz U."/>
            <person name="Brodie E.L."/>
            <person name="Williams K.H."/>
            <person name="Hubbard S.S."/>
            <person name="Banfield J.F."/>
        </authorList>
    </citation>
    <scope>NUCLEOTIDE SEQUENCE [LARGE SCALE GENOMIC DNA]</scope>
</reference>
<comment type="caution">
    <text evidence="2">The sequence shown here is derived from an EMBL/GenBank/DDBJ whole genome shotgun (WGS) entry which is preliminary data.</text>
</comment>
<dbReference type="PROSITE" id="PS51257">
    <property type="entry name" value="PROKAR_LIPOPROTEIN"/>
    <property type="match status" value="1"/>
</dbReference>
<gene>
    <name evidence="2" type="ORF">A3F83_05665</name>
</gene>
<proteinExistence type="predicted"/>
<feature type="signal peptide" evidence="1">
    <location>
        <begin position="1"/>
        <end position="23"/>
    </location>
</feature>
<evidence type="ECO:0000313" key="2">
    <source>
        <dbReference type="EMBL" id="OGG05135.1"/>
    </source>
</evidence>
<dbReference type="Proteomes" id="UP000179129">
    <property type="component" value="Unassembled WGS sequence"/>
</dbReference>
<dbReference type="EMBL" id="MFIX01000089">
    <property type="protein sequence ID" value="OGG05135.1"/>
    <property type="molecule type" value="Genomic_DNA"/>
</dbReference>
<sequence length="324" mass="35753">MINMNEKIRKHCFRLLSAGLLLAAACGNDSVTNTPGDRVTNPFPLALGDTWQYTIEQSIFVHEDTTQPPITASSTGFQTVSINRTEEITGDEAFGVTTRHVLDYLFSVGADTVVETRYLAPHGDKVLLKAEQIVYNPTFGFIPLSNQERPSRYGALIDVSGGKKFITLERLAYLLLGPRGPLTTPQEEATLASDGIQNNPDVLFYDTDYIFVYDELYKGRSWVSLPAVDVGGIDISQKVSNIIPSLGDYTGPIAEVEETNTLIEAAASEKFIKRYYYKGGVGLIQAEISDPEFIIWLQLPDGSIQLLGLGTWTIIKKLVSYDVK</sequence>
<dbReference type="AlphaFoldDB" id="A0A1F5YYC5"/>
<organism evidence="2 3">
    <name type="scientific">Candidatus Glassbacteria bacterium RIFCSPLOWO2_12_FULL_58_11</name>
    <dbReference type="NCBI Taxonomy" id="1817867"/>
    <lineage>
        <taxon>Bacteria</taxon>
        <taxon>Candidatus Glassiibacteriota</taxon>
    </lineage>
</organism>
<keyword evidence="1" id="KW-0732">Signal</keyword>
<name>A0A1F5YYC5_9BACT</name>
<accession>A0A1F5YYC5</accession>